<dbReference type="InterPro" id="IPR009057">
    <property type="entry name" value="Homeodomain-like_sf"/>
</dbReference>
<sequence length="775" mass="86063">MAPFRRPPTPPPLLIFVGLYQEELVRFRVALDEEDRNRFRLQQLQSDHIQEGAINVLRNRGTMLASGGADGRVVMLDLKQGTSWDVTVPNEESINCMDFSGCGRFLFVGGAERSVFYVDMGKRAVTCRKWNAHRAGVAVLRVRPGTGRMMFTVGQDREVKFWDLYLSRTTATDEFRVDERFAGPISCMEFSPSGGLLVTAGEGFARVTSVPGGRIVRAVTFEGEKPIAAVWLSESVLLIGMSSGRGASFRTDDEREPRWTRFYHDGKLAAMAREGNHLVTASNRTVLALWEILDGFQIWPLCRTEIVGKATSLVMLDAAQLGLEEFAAETEAITTQDESKKDDLHNNTFGDTPSEGSDESVTFVSEEQLELESEDDEVMEEEEEVLQIIPETPPPQVASSQSLIELPVTQAEPSRSESSLESLRVEEEERSDCGSEGTCSDEQIVVVREKEEEELLRKQEEDRARERENRTLRKRNKKFVAPEKTDAELAAYNQSAIQRGDDSGANTAKPKPVVSGGLWTEDDLTELVRLVKKYPGGTTDRWEVIAELMGRSVTEVTYMAFKMKDGGYKIGQPESVAENIIQEAAKQKVKTKKSAEVAPELDGNANWSQAQQAAFEQAIQKYPKSGSSDRWQKIAGSVPGKSREECMARYKYLVELVKKQREEKEREAKGEAEAECPAGEQEAAPVVEEKQEGGNAGGKAKGKKKGKQQQQVDENGAEEDHEDGDKENCSGESADKPASAVAGGKAKNKRRERKKQIEYYSYDDSDDNGGDNDDA</sequence>
<keyword evidence="4" id="KW-0732">Signal</keyword>
<evidence type="ECO:0000256" key="7">
    <source>
        <dbReference type="ARBA" id="ARBA00023136"/>
    </source>
</evidence>
<dbReference type="Gene3D" id="1.10.10.60">
    <property type="entry name" value="Homeodomain-like"/>
    <property type="match status" value="2"/>
</dbReference>
<dbReference type="SMART" id="SM00320">
    <property type="entry name" value="WD40"/>
    <property type="match status" value="5"/>
</dbReference>
<dbReference type="PROSITE" id="PS51293">
    <property type="entry name" value="SANT"/>
    <property type="match status" value="1"/>
</dbReference>
<evidence type="ECO:0000256" key="9">
    <source>
        <dbReference type="ARBA" id="ARBA00023242"/>
    </source>
</evidence>
<feature type="region of interest" description="Disordered" evidence="12">
    <location>
        <begin position="496"/>
        <end position="517"/>
    </location>
</feature>
<evidence type="ECO:0000259" key="13">
    <source>
        <dbReference type="PROSITE" id="PS50090"/>
    </source>
</evidence>
<dbReference type="PANTHER" id="PTHR44653">
    <property type="entry name" value="DNAJ HOMOLOG SUBFAMILY C MEMBER 1"/>
    <property type="match status" value="1"/>
</dbReference>
<organism evidence="15 16">
    <name type="scientific">Culex pipiens pipiens</name>
    <name type="common">Northern house mosquito</name>
    <dbReference type="NCBI Taxonomy" id="38569"/>
    <lineage>
        <taxon>Eukaryota</taxon>
        <taxon>Metazoa</taxon>
        <taxon>Ecdysozoa</taxon>
        <taxon>Arthropoda</taxon>
        <taxon>Hexapoda</taxon>
        <taxon>Insecta</taxon>
        <taxon>Pterygota</taxon>
        <taxon>Neoptera</taxon>
        <taxon>Endopterygota</taxon>
        <taxon>Diptera</taxon>
        <taxon>Nematocera</taxon>
        <taxon>Culicoidea</taxon>
        <taxon>Culicidae</taxon>
        <taxon>Culicinae</taxon>
        <taxon>Culicini</taxon>
        <taxon>Culex</taxon>
        <taxon>Culex</taxon>
    </lineage>
</organism>
<comment type="caution">
    <text evidence="15">The sequence shown here is derived from an EMBL/GenBank/DDBJ whole genome shotgun (WGS) entry which is preliminary data.</text>
</comment>
<dbReference type="InterPro" id="IPR001005">
    <property type="entry name" value="SANT/Myb"/>
</dbReference>
<dbReference type="InterPro" id="IPR017884">
    <property type="entry name" value="SANT_dom"/>
</dbReference>
<gene>
    <name evidence="15" type="ORF">pipiens_004008</name>
</gene>
<feature type="compositionally biased region" description="Acidic residues" evidence="12">
    <location>
        <begin position="761"/>
        <end position="775"/>
    </location>
</feature>
<evidence type="ECO:0000256" key="12">
    <source>
        <dbReference type="SAM" id="MobiDB-lite"/>
    </source>
</evidence>
<dbReference type="SMART" id="SM00717">
    <property type="entry name" value="SANT"/>
    <property type="match status" value="2"/>
</dbReference>
<keyword evidence="2 11" id="KW-0853">WD repeat</keyword>
<feature type="region of interest" description="Disordered" evidence="12">
    <location>
        <begin position="332"/>
        <end position="365"/>
    </location>
</feature>
<comment type="subcellular location">
    <subcellularLocation>
        <location evidence="10">Endomembrane system</location>
        <topology evidence="10">Single-pass membrane protein</topology>
    </subcellularLocation>
    <subcellularLocation>
        <location evidence="1">Nucleus</location>
    </subcellularLocation>
</comment>
<keyword evidence="7" id="KW-0472">Membrane</keyword>
<dbReference type="InterPro" id="IPR001680">
    <property type="entry name" value="WD40_rpt"/>
</dbReference>
<reference evidence="15 16" key="1">
    <citation type="submission" date="2024-05" db="EMBL/GenBank/DDBJ databases">
        <title>Culex pipiens pipiens assembly and annotation.</title>
        <authorList>
            <person name="Alout H."/>
            <person name="Durand T."/>
        </authorList>
    </citation>
    <scope>NUCLEOTIDE SEQUENCE [LARGE SCALE GENOMIC DNA]</scope>
    <source>
        <strain evidence="15">HA-2024</strain>
        <tissue evidence="15">Whole body</tissue>
    </source>
</reference>
<feature type="region of interest" description="Disordered" evidence="12">
    <location>
        <begin position="621"/>
        <end position="640"/>
    </location>
</feature>
<evidence type="ECO:0000256" key="10">
    <source>
        <dbReference type="ARBA" id="ARBA00037847"/>
    </source>
</evidence>
<feature type="compositionally biased region" description="Basic and acidic residues" evidence="12">
    <location>
        <begin position="447"/>
        <end position="471"/>
    </location>
</feature>
<dbReference type="InterPro" id="IPR052606">
    <property type="entry name" value="DnaJ_domain_protein"/>
</dbReference>
<feature type="domain" description="Myb-like" evidence="13">
    <location>
        <begin position="511"/>
        <end position="552"/>
    </location>
</feature>
<dbReference type="PANTHER" id="PTHR44653:SF2">
    <property type="entry name" value="DNAJ HOMOLOG SUBFAMILY C MEMBER 1"/>
    <property type="match status" value="1"/>
</dbReference>
<keyword evidence="8" id="KW-0143">Chaperone</keyword>
<dbReference type="PROSITE" id="PS50090">
    <property type="entry name" value="MYB_LIKE"/>
    <property type="match status" value="2"/>
</dbReference>
<keyword evidence="5" id="KW-0677">Repeat</keyword>
<dbReference type="PROSITE" id="PS50082">
    <property type="entry name" value="WD_REPEATS_2"/>
    <property type="match status" value="1"/>
</dbReference>
<evidence type="ECO:0000256" key="2">
    <source>
        <dbReference type="ARBA" id="ARBA00022574"/>
    </source>
</evidence>
<proteinExistence type="predicted"/>
<feature type="region of interest" description="Disordered" evidence="12">
    <location>
        <begin position="407"/>
        <end position="480"/>
    </location>
</feature>
<keyword evidence="3" id="KW-0812">Transmembrane</keyword>
<evidence type="ECO:0000259" key="14">
    <source>
        <dbReference type="PROSITE" id="PS51293"/>
    </source>
</evidence>
<dbReference type="SUPFAM" id="SSF46689">
    <property type="entry name" value="Homeodomain-like"/>
    <property type="match status" value="2"/>
</dbReference>
<keyword evidence="6" id="KW-1133">Transmembrane helix</keyword>
<dbReference type="FunFam" id="1.10.10.60:FF:000180">
    <property type="entry name" value="DnaJ (Hsp40) homolog, subfamily C, member 2"/>
    <property type="match status" value="1"/>
</dbReference>
<dbReference type="Proteomes" id="UP001562425">
    <property type="component" value="Unassembled WGS sequence"/>
</dbReference>
<feature type="compositionally biased region" description="Basic and acidic residues" evidence="12">
    <location>
        <begin position="661"/>
        <end position="672"/>
    </location>
</feature>
<evidence type="ECO:0000256" key="1">
    <source>
        <dbReference type="ARBA" id="ARBA00004123"/>
    </source>
</evidence>
<feature type="domain" description="Myb-like" evidence="13">
    <location>
        <begin position="606"/>
        <end position="654"/>
    </location>
</feature>
<dbReference type="AlphaFoldDB" id="A0ABD1CQ61"/>
<feature type="region of interest" description="Disordered" evidence="12">
    <location>
        <begin position="661"/>
        <end position="775"/>
    </location>
</feature>
<keyword evidence="16" id="KW-1185">Reference proteome</keyword>
<evidence type="ECO:0000256" key="11">
    <source>
        <dbReference type="PROSITE-ProRule" id="PRU00221"/>
    </source>
</evidence>
<accession>A0ABD1CQ61</accession>
<dbReference type="Pfam" id="PF00249">
    <property type="entry name" value="Myb_DNA-binding"/>
    <property type="match status" value="1"/>
</dbReference>
<dbReference type="PROSITE" id="PS00678">
    <property type="entry name" value="WD_REPEATS_1"/>
    <property type="match status" value="1"/>
</dbReference>
<dbReference type="InterPro" id="IPR019775">
    <property type="entry name" value="WD40_repeat_CS"/>
</dbReference>
<keyword evidence="9" id="KW-0539">Nucleus</keyword>
<feature type="compositionally biased region" description="Basic and acidic residues" evidence="12">
    <location>
        <begin position="423"/>
        <end position="433"/>
    </location>
</feature>
<evidence type="ECO:0000256" key="3">
    <source>
        <dbReference type="ARBA" id="ARBA00022692"/>
    </source>
</evidence>
<protein>
    <submittedName>
        <fullName evidence="15">Uncharacterized protein</fullName>
    </submittedName>
</protein>
<dbReference type="InterPro" id="IPR015943">
    <property type="entry name" value="WD40/YVTN_repeat-like_dom_sf"/>
</dbReference>
<feature type="domain" description="SANT" evidence="14">
    <location>
        <begin position="602"/>
        <end position="658"/>
    </location>
</feature>
<dbReference type="GO" id="GO:0005634">
    <property type="term" value="C:nucleus"/>
    <property type="evidence" value="ECO:0007669"/>
    <property type="project" value="UniProtKB-SubCell"/>
</dbReference>
<dbReference type="GO" id="GO:0012505">
    <property type="term" value="C:endomembrane system"/>
    <property type="evidence" value="ECO:0007669"/>
    <property type="project" value="UniProtKB-SubCell"/>
</dbReference>
<dbReference type="EMBL" id="JBEHCU010010335">
    <property type="protein sequence ID" value="KAL1378390.1"/>
    <property type="molecule type" value="Genomic_DNA"/>
</dbReference>
<evidence type="ECO:0000313" key="15">
    <source>
        <dbReference type="EMBL" id="KAL1378390.1"/>
    </source>
</evidence>
<evidence type="ECO:0000256" key="8">
    <source>
        <dbReference type="ARBA" id="ARBA00023186"/>
    </source>
</evidence>
<dbReference type="Pfam" id="PF23082">
    <property type="entry name" value="Myb_DNA-binding_2"/>
    <property type="match status" value="1"/>
</dbReference>
<evidence type="ECO:0000256" key="6">
    <source>
        <dbReference type="ARBA" id="ARBA00022989"/>
    </source>
</evidence>
<dbReference type="CDD" id="cd00167">
    <property type="entry name" value="SANT"/>
    <property type="match status" value="1"/>
</dbReference>
<feature type="compositionally biased region" description="Polar residues" evidence="12">
    <location>
        <begin position="346"/>
        <end position="363"/>
    </location>
</feature>
<evidence type="ECO:0000313" key="16">
    <source>
        <dbReference type="Proteomes" id="UP001562425"/>
    </source>
</evidence>
<dbReference type="Gene3D" id="2.130.10.10">
    <property type="entry name" value="YVTN repeat-like/Quinoprotein amine dehydrogenase"/>
    <property type="match status" value="1"/>
</dbReference>
<evidence type="ECO:0000256" key="5">
    <source>
        <dbReference type="ARBA" id="ARBA00022737"/>
    </source>
</evidence>
<feature type="repeat" description="WD" evidence="11">
    <location>
        <begin position="130"/>
        <end position="172"/>
    </location>
</feature>
<name>A0ABD1CQ61_CULPP</name>
<dbReference type="InterPro" id="IPR036322">
    <property type="entry name" value="WD40_repeat_dom_sf"/>
</dbReference>
<dbReference type="SUPFAM" id="SSF50978">
    <property type="entry name" value="WD40 repeat-like"/>
    <property type="match status" value="1"/>
</dbReference>
<evidence type="ECO:0000256" key="4">
    <source>
        <dbReference type="ARBA" id="ARBA00022729"/>
    </source>
</evidence>
<feature type="compositionally biased region" description="Basic and acidic residues" evidence="12">
    <location>
        <begin position="723"/>
        <end position="735"/>
    </location>
</feature>